<sequence>MQPDNVDFKNRTISPNRQAWVALKNGELLDESCIDPLPFFCMATVHSMILVSEPKSWMEALKHCRDRYVDLASLSSAMEQHTAENKVEGVQSNYVWIGLNFLVGSWIWVYGNNIQYENWVNGGKIQCSVARHCRALTVSNGKWEARPCEERQFFLSCVELPCLKTNPQ</sequence>
<dbReference type="OMA" id="HFSCYSA"/>
<dbReference type="InterPro" id="IPR016187">
    <property type="entry name" value="CTDL_fold"/>
</dbReference>
<proteinExistence type="predicted"/>
<dbReference type="Gene3D" id="3.10.100.10">
    <property type="entry name" value="Mannose-Binding Protein A, subunit A"/>
    <property type="match status" value="1"/>
</dbReference>
<feature type="domain" description="C-type lectin" evidence="1">
    <location>
        <begin position="50"/>
        <end position="157"/>
    </location>
</feature>
<dbReference type="PANTHER" id="PTHR45784:SF8">
    <property type="entry name" value="C-TYPE MANNOSE RECEPTOR 2-RELATED"/>
    <property type="match status" value="1"/>
</dbReference>
<organism evidence="2 3">
    <name type="scientific">Sinocyclocheilus grahami</name>
    <name type="common">Dianchi golden-line fish</name>
    <name type="synonym">Barbus grahami</name>
    <dbReference type="NCBI Taxonomy" id="75366"/>
    <lineage>
        <taxon>Eukaryota</taxon>
        <taxon>Metazoa</taxon>
        <taxon>Chordata</taxon>
        <taxon>Craniata</taxon>
        <taxon>Vertebrata</taxon>
        <taxon>Euteleostomi</taxon>
        <taxon>Actinopterygii</taxon>
        <taxon>Neopterygii</taxon>
        <taxon>Teleostei</taxon>
        <taxon>Ostariophysi</taxon>
        <taxon>Cypriniformes</taxon>
        <taxon>Cyprinidae</taxon>
        <taxon>Cyprininae</taxon>
        <taxon>Sinocyclocheilus</taxon>
    </lineage>
</organism>
<dbReference type="PROSITE" id="PS50041">
    <property type="entry name" value="C_TYPE_LECTIN_2"/>
    <property type="match status" value="1"/>
</dbReference>
<accession>A0A672QL55</accession>
<name>A0A672QL55_SINGR</name>
<reference evidence="2" key="1">
    <citation type="submission" date="2025-08" db="UniProtKB">
        <authorList>
            <consortium name="Ensembl"/>
        </authorList>
    </citation>
    <scope>IDENTIFICATION</scope>
</reference>
<dbReference type="SUPFAM" id="SSF56436">
    <property type="entry name" value="C-type lectin-like"/>
    <property type="match status" value="1"/>
</dbReference>
<keyword evidence="3" id="KW-1185">Reference proteome</keyword>
<dbReference type="AlphaFoldDB" id="A0A672QL55"/>
<dbReference type="InterPro" id="IPR001304">
    <property type="entry name" value="C-type_lectin-like"/>
</dbReference>
<reference evidence="2" key="2">
    <citation type="submission" date="2025-09" db="UniProtKB">
        <authorList>
            <consortium name="Ensembl"/>
        </authorList>
    </citation>
    <scope>IDENTIFICATION</scope>
</reference>
<evidence type="ECO:0000313" key="3">
    <source>
        <dbReference type="Proteomes" id="UP000472262"/>
    </source>
</evidence>
<dbReference type="PANTHER" id="PTHR45784">
    <property type="entry name" value="C-TYPE LECTIN DOMAIN FAMILY 20 MEMBER A-RELATED"/>
    <property type="match status" value="1"/>
</dbReference>
<dbReference type="InterPro" id="IPR016186">
    <property type="entry name" value="C-type_lectin-like/link_sf"/>
</dbReference>
<dbReference type="Proteomes" id="UP000472262">
    <property type="component" value="Unassembled WGS sequence"/>
</dbReference>
<evidence type="ECO:0000313" key="2">
    <source>
        <dbReference type="Ensembl" id="ENSSGRP00000076640.1"/>
    </source>
</evidence>
<dbReference type="Ensembl" id="ENSSGRT00000081585.1">
    <property type="protein sequence ID" value="ENSSGRP00000076640.1"/>
    <property type="gene ID" value="ENSSGRG00000038828.1"/>
</dbReference>
<dbReference type="Pfam" id="PF00059">
    <property type="entry name" value="Lectin_C"/>
    <property type="match status" value="1"/>
</dbReference>
<evidence type="ECO:0000259" key="1">
    <source>
        <dbReference type="PROSITE" id="PS50041"/>
    </source>
</evidence>
<dbReference type="SMART" id="SM00034">
    <property type="entry name" value="CLECT"/>
    <property type="match status" value="1"/>
</dbReference>
<protein>
    <recommendedName>
        <fullName evidence="1">C-type lectin domain-containing protein</fullName>
    </recommendedName>
</protein>
<dbReference type="InParanoid" id="A0A672QL55"/>